<evidence type="ECO:0000256" key="8">
    <source>
        <dbReference type="ARBA" id="ARBA00022692"/>
    </source>
</evidence>
<feature type="transmembrane region" description="Helical" evidence="13">
    <location>
        <begin position="92"/>
        <end position="115"/>
    </location>
</feature>
<keyword evidence="5" id="KW-0813">Transport</keyword>
<evidence type="ECO:0000256" key="7">
    <source>
        <dbReference type="ARBA" id="ARBA00022475"/>
    </source>
</evidence>
<keyword evidence="8 13" id="KW-0812">Transmembrane</keyword>
<evidence type="ECO:0000256" key="6">
    <source>
        <dbReference type="ARBA" id="ARBA00022449"/>
    </source>
</evidence>
<feature type="transmembrane region" description="Helical" evidence="13">
    <location>
        <begin position="420"/>
        <end position="440"/>
    </location>
</feature>
<evidence type="ECO:0000256" key="5">
    <source>
        <dbReference type="ARBA" id="ARBA00022448"/>
    </source>
</evidence>
<dbReference type="NCBIfam" id="TIGR00797">
    <property type="entry name" value="matE"/>
    <property type="match status" value="1"/>
</dbReference>
<reference evidence="14 15" key="1">
    <citation type="journal article" date="2011" name="J. Bacteriol.">
        <title>Complete genome sequence of the cellulose-degrading bacterium Cellulosilyticum lentocellum.</title>
        <authorList>
            <consortium name="US DOE Joint Genome Institute"/>
            <person name="Miller D.A."/>
            <person name="Suen G."/>
            <person name="Bruce D."/>
            <person name="Copeland A."/>
            <person name="Cheng J.F."/>
            <person name="Detter C."/>
            <person name="Goodwin L.A."/>
            <person name="Han C.S."/>
            <person name="Hauser L.J."/>
            <person name="Land M.L."/>
            <person name="Lapidus A."/>
            <person name="Lucas S."/>
            <person name="Meincke L."/>
            <person name="Pitluck S."/>
            <person name="Tapia R."/>
            <person name="Teshima H."/>
            <person name="Woyke T."/>
            <person name="Fox B.G."/>
            <person name="Angert E.R."/>
            <person name="Currie C.R."/>
        </authorList>
    </citation>
    <scope>NUCLEOTIDE SEQUENCE [LARGE SCALE GENOMIC DNA]</scope>
    <source>
        <strain evidence="15">ATCC 49066 / DSM 5427 / NCIMB 11756 / RHM5</strain>
    </source>
</reference>
<sequence length="455" mass="49779">MGQRIDLTTGSITGKLIKLAIPIMGVSFIQTAYSLIDMIWIGKIGSNAVAAVGTAGFFTWLAEAFIMITKLGVSIKVSQSIGSKDYKKTKKYITSALQMNTILALLYGFFLILFNKQLIDFFTLGDAEVISMARTYLVTVSAAMLFFFTGPVFSGIFNGLGDSKTPFIINTIGLIFNIVFDPVLIFGLFGFPKLGVLGAALATVVAQMVVTLCFIIVILKRKLDYFVLKVFAKPDWQVIREITHIGLPGAMQSGLFTIFSMIIGRIVAYWGPVPIAAQKIGSQIESISWLTAGGFSTAVATYVGQNYGAGKKERIGKGVKITMLMALSVGLFSTVLLIFGRELLMRIFVSEIETIKVGMQYLLILGYSQLFMCVEITITGAFNGMGRTYLPNFTSILLTGARIPLAIILCRPLGLDGVWWSISITSIIKGIVLASTYLYLKHKDKLIRLDNKLII</sequence>
<feature type="transmembrane region" description="Helical" evidence="13">
    <location>
        <begin position="48"/>
        <end position="71"/>
    </location>
</feature>
<dbReference type="InterPro" id="IPR048279">
    <property type="entry name" value="MdtK-like"/>
</dbReference>
<name>F2JGA4_CELLD</name>
<dbReference type="Pfam" id="PF01554">
    <property type="entry name" value="MatE"/>
    <property type="match status" value="2"/>
</dbReference>
<evidence type="ECO:0000256" key="1">
    <source>
        <dbReference type="ARBA" id="ARBA00003408"/>
    </source>
</evidence>
<dbReference type="GO" id="GO:0042910">
    <property type="term" value="F:xenobiotic transmembrane transporter activity"/>
    <property type="evidence" value="ECO:0007669"/>
    <property type="project" value="InterPro"/>
</dbReference>
<keyword evidence="11 13" id="KW-0472">Membrane</keyword>
<evidence type="ECO:0000256" key="2">
    <source>
        <dbReference type="ARBA" id="ARBA00004651"/>
    </source>
</evidence>
<accession>F2JGA4</accession>
<gene>
    <name evidence="14" type="ordered locus">Clole_0037</name>
</gene>
<comment type="subcellular location">
    <subcellularLocation>
        <location evidence="2">Cell membrane</location>
        <topology evidence="2">Multi-pass membrane protein</topology>
    </subcellularLocation>
</comment>
<feature type="transmembrane region" description="Helical" evidence="13">
    <location>
        <begin position="21"/>
        <end position="42"/>
    </location>
</feature>
<keyword evidence="9 13" id="KW-1133">Transmembrane helix</keyword>
<keyword evidence="6" id="KW-0050">Antiport</keyword>
<dbReference type="KEGG" id="cle:Clole_0037"/>
<keyword evidence="10" id="KW-0406">Ion transport</keyword>
<keyword evidence="15" id="KW-1185">Reference proteome</keyword>
<evidence type="ECO:0000256" key="9">
    <source>
        <dbReference type="ARBA" id="ARBA00022989"/>
    </source>
</evidence>
<dbReference type="PIRSF" id="PIRSF006603">
    <property type="entry name" value="DinF"/>
    <property type="match status" value="1"/>
</dbReference>
<evidence type="ECO:0000256" key="12">
    <source>
        <dbReference type="ARBA" id="ARBA00031636"/>
    </source>
</evidence>
<dbReference type="PANTHER" id="PTHR43298:SF2">
    <property type="entry name" value="FMN_FAD EXPORTER YEEO-RELATED"/>
    <property type="match status" value="1"/>
</dbReference>
<protein>
    <recommendedName>
        <fullName evidence="4">Probable multidrug resistance protein NorM</fullName>
    </recommendedName>
    <alternativeName>
        <fullName evidence="12">Multidrug-efflux transporter</fullName>
    </alternativeName>
</protein>
<evidence type="ECO:0000256" key="4">
    <source>
        <dbReference type="ARBA" id="ARBA00020268"/>
    </source>
</evidence>
<dbReference type="RefSeq" id="WP_013655100.1">
    <property type="nucleotide sequence ID" value="NC_015275.1"/>
</dbReference>
<evidence type="ECO:0000256" key="11">
    <source>
        <dbReference type="ARBA" id="ARBA00023136"/>
    </source>
</evidence>
<dbReference type="GO" id="GO:0005886">
    <property type="term" value="C:plasma membrane"/>
    <property type="evidence" value="ECO:0007669"/>
    <property type="project" value="UniProtKB-SubCell"/>
</dbReference>
<evidence type="ECO:0000313" key="14">
    <source>
        <dbReference type="EMBL" id="ADZ81799.1"/>
    </source>
</evidence>
<evidence type="ECO:0000313" key="15">
    <source>
        <dbReference type="Proteomes" id="UP000008467"/>
    </source>
</evidence>
<dbReference type="Proteomes" id="UP000008467">
    <property type="component" value="Chromosome"/>
</dbReference>
<dbReference type="InterPro" id="IPR002528">
    <property type="entry name" value="MATE_fam"/>
</dbReference>
<comment type="function">
    <text evidence="1">Multidrug efflux pump.</text>
</comment>
<feature type="transmembrane region" description="Helical" evidence="13">
    <location>
        <begin position="197"/>
        <end position="219"/>
    </location>
</feature>
<evidence type="ECO:0000256" key="13">
    <source>
        <dbReference type="SAM" id="Phobius"/>
    </source>
</evidence>
<keyword evidence="7" id="KW-1003">Cell membrane</keyword>
<evidence type="ECO:0000256" key="3">
    <source>
        <dbReference type="ARBA" id="ARBA00010199"/>
    </source>
</evidence>
<feature type="transmembrane region" description="Helical" evidence="13">
    <location>
        <begin position="135"/>
        <end position="160"/>
    </location>
</feature>
<dbReference type="InterPro" id="IPR050222">
    <property type="entry name" value="MATE_MdtK"/>
</dbReference>
<dbReference type="PANTHER" id="PTHR43298">
    <property type="entry name" value="MULTIDRUG RESISTANCE PROTEIN NORM-RELATED"/>
    <property type="match status" value="1"/>
</dbReference>
<organism evidence="14 15">
    <name type="scientific">Cellulosilyticum lentocellum (strain ATCC 49066 / DSM 5427 / NCIMB 11756 / RHM5)</name>
    <name type="common">Clostridium lentocellum</name>
    <dbReference type="NCBI Taxonomy" id="642492"/>
    <lineage>
        <taxon>Bacteria</taxon>
        <taxon>Bacillati</taxon>
        <taxon>Bacillota</taxon>
        <taxon>Clostridia</taxon>
        <taxon>Lachnospirales</taxon>
        <taxon>Cellulosilyticaceae</taxon>
        <taxon>Cellulosilyticum</taxon>
    </lineage>
</organism>
<dbReference type="EMBL" id="CP002582">
    <property type="protein sequence ID" value="ADZ81799.1"/>
    <property type="molecule type" value="Genomic_DNA"/>
</dbReference>
<evidence type="ECO:0000256" key="10">
    <source>
        <dbReference type="ARBA" id="ARBA00023065"/>
    </source>
</evidence>
<dbReference type="HOGENOM" id="CLU_012893_5_0_9"/>
<dbReference type="CDD" id="cd13140">
    <property type="entry name" value="MATE_like_1"/>
    <property type="match status" value="1"/>
</dbReference>
<dbReference type="eggNOG" id="COG0534">
    <property type="taxonomic scope" value="Bacteria"/>
</dbReference>
<dbReference type="GO" id="GO:0015297">
    <property type="term" value="F:antiporter activity"/>
    <property type="evidence" value="ECO:0007669"/>
    <property type="project" value="UniProtKB-KW"/>
</dbReference>
<dbReference type="GO" id="GO:0006811">
    <property type="term" value="P:monoatomic ion transport"/>
    <property type="evidence" value="ECO:0007669"/>
    <property type="project" value="UniProtKB-KW"/>
</dbReference>
<feature type="transmembrane region" description="Helical" evidence="13">
    <location>
        <begin position="167"/>
        <end position="191"/>
    </location>
</feature>
<proteinExistence type="inferred from homology"/>
<comment type="similarity">
    <text evidence="3">Belongs to the multi antimicrobial extrusion (MATE) (TC 2.A.66.1) family.</text>
</comment>
<dbReference type="AlphaFoldDB" id="F2JGA4"/>
<feature type="transmembrane region" description="Helical" evidence="13">
    <location>
        <begin position="321"/>
        <end position="339"/>
    </location>
</feature>
<feature type="transmembrane region" description="Helical" evidence="13">
    <location>
        <begin position="359"/>
        <end position="382"/>
    </location>
</feature>